<reference evidence="1 2" key="1">
    <citation type="submission" date="2019-04" db="EMBL/GenBank/DDBJ databases">
        <title>Rhodococcus oryzae sp. nov., a novel actinomycete isolated from rhizosphere soil of rice (Oryza sativa L.).</title>
        <authorList>
            <person name="Li C."/>
        </authorList>
    </citation>
    <scope>NUCLEOTIDE SEQUENCE [LARGE SCALE GENOMIC DNA]</scope>
    <source>
        <strain evidence="1 2">NEAU-CX67</strain>
    </source>
</reference>
<comment type="caution">
    <text evidence="1">The sequence shown here is derived from an EMBL/GenBank/DDBJ whole genome shotgun (WGS) entry which is preliminary data.</text>
</comment>
<name>A0ABY2RFU8_9NOCA</name>
<accession>A0ABY2RFU8</accession>
<evidence type="ECO:0000313" key="1">
    <source>
        <dbReference type="EMBL" id="TJZ75803.1"/>
    </source>
</evidence>
<proteinExistence type="predicted"/>
<gene>
    <name evidence="1" type="ORF">FCG67_19635</name>
</gene>
<keyword evidence="2" id="KW-1185">Reference proteome</keyword>
<sequence>MSEVQDSGWGAMRSAVDGGHLYLEPDVARRCAQRCGEFVAQLDEIKRGARALGKIDGFGDHLQSAVTLATKFEKKAVGGDYSLEQAIGDHIVEVQRMQQTFEKIAAMYAASDEAGAQGISSSGAGL</sequence>
<evidence type="ECO:0000313" key="2">
    <source>
        <dbReference type="Proteomes" id="UP000305109"/>
    </source>
</evidence>
<dbReference type="Proteomes" id="UP000305109">
    <property type="component" value="Unassembled WGS sequence"/>
</dbReference>
<dbReference type="EMBL" id="SUMD01000010">
    <property type="protein sequence ID" value="TJZ75803.1"/>
    <property type="molecule type" value="Genomic_DNA"/>
</dbReference>
<protein>
    <recommendedName>
        <fullName evidence="3">PE domain-containing protein</fullName>
    </recommendedName>
</protein>
<dbReference type="RefSeq" id="WP_136911368.1">
    <property type="nucleotide sequence ID" value="NZ_SUMD01000010.1"/>
</dbReference>
<organism evidence="1 2">
    <name type="scientific">Rhodococcus oryzae</name>
    <dbReference type="NCBI Taxonomy" id="2571143"/>
    <lineage>
        <taxon>Bacteria</taxon>
        <taxon>Bacillati</taxon>
        <taxon>Actinomycetota</taxon>
        <taxon>Actinomycetes</taxon>
        <taxon>Mycobacteriales</taxon>
        <taxon>Nocardiaceae</taxon>
        <taxon>Rhodococcus</taxon>
    </lineage>
</organism>
<evidence type="ECO:0008006" key="3">
    <source>
        <dbReference type="Google" id="ProtNLM"/>
    </source>
</evidence>